<dbReference type="EMBL" id="JBJKBG010000007">
    <property type="protein sequence ID" value="KAL3732116.1"/>
    <property type="molecule type" value="Genomic_DNA"/>
</dbReference>
<dbReference type="Proteomes" id="UP001634007">
    <property type="component" value="Unassembled WGS sequence"/>
</dbReference>
<sequence>MAIASSQKIISTWVLIAMLLVGQTLRTVSAEPTKVPTDAPGKAAEVQTTEFKVGMPLYRDRENPQVLIPAFKIDSLPVAANSQNGA</sequence>
<evidence type="ECO:0000313" key="3">
    <source>
        <dbReference type="Proteomes" id="UP001634007"/>
    </source>
</evidence>
<reference evidence="2 3" key="1">
    <citation type="submission" date="2024-11" db="EMBL/GenBank/DDBJ databases">
        <title>Chromosome-level genome assembly of Eucalyptus globulus Labill. provides insights into its genome evolution.</title>
        <authorList>
            <person name="Li X."/>
        </authorList>
    </citation>
    <scope>NUCLEOTIDE SEQUENCE [LARGE SCALE GENOMIC DNA]</scope>
    <source>
        <strain evidence="2">CL2024</strain>
        <tissue evidence="2">Fresh tender leaves</tissue>
    </source>
</reference>
<feature type="chain" id="PRO_5044798623" evidence="1">
    <location>
        <begin position="31"/>
        <end position="86"/>
    </location>
</feature>
<organism evidence="2 3">
    <name type="scientific">Eucalyptus globulus</name>
    <name type="common">Tasmanian blue gum</name>
    <dbReference type="NCBI Taxonomy" id="34317"/>
    <lineage>
        <taxon>Eukaryota</taxon>
        <taxon>Viridiplantae</taxon>
        <taxon>Streptophyta</taxon>
        <taxon>Embryophyta</taxon>
        <taxon>Tracheophyta</taxon>
        <taxon>Spermatophyta</taxon>
        <taxon>Magnoliopsida</taxon>
        <taxon>eudicotyledons</taxon>
        <taxon>Gunneridae</taxon>
        <taxon>Pentapetalae</taxon>
        <taxon>rosids</taxon>
        <taxon>malvids</taxon>
        <taxon>Myrtales</taxon>
        <taxon>Myrtaceae</taxon>
        <taxon>Myrtoideae</taxon>
        <taxon>Eucalypteae</taxon>
        <taxon>Eucalyptus</taxon>
    </lineage>
</organism>
<dbReference type="AlphaFoldDB" id="A0ABD3K601"/>
<comment type="caution">
    <text evidence="2">The sequence shown here is derived from an EMBL/GenBank/DDBJ whole genome shotgun (WGS) entry which is preliminary data.</text>
</comment>
<gene>
    <name evidence="2" type="ORF">ACJRO7_028885</name>
</gene>
<evidence type="ECO:0000256" key="1">
    <source>
        <dbReference type="SAM" id="SignalP"/>
    </source>
</evidence>
<keyword evidence="1" id="KW-0732">Signal</keyword>
<feature type="signal peptide" evidence="1">
    <location>
        <begin position="1"/>
        <end position="30"/>
    </location>
</feature>
<protein>
    <submittedName>
        <fullName evidence="2">Uncharacterized protein</fullName>
    </submittedName>
</protein>
<keyword evidence="3" id="KW-1185">Reference proteome</keyword>
<proteinExistence type="predicted"/>
<evidence type="ECO:0000313" key="2">
    <source>
        <dbReference type="EMBL" id="KAL3732116.1"/>
    </source>
</evidence>
<name>A0ABD3K601_EUCGL</name>
<accession>A0ABD3K601</accession>